<dbReference type="AlphaFoldDB" id="A0A0N7LB48"/>
<feature type="region of interest" description="Disordered" evidence="1">
    <location>
        <begin position="52"/>
        <end position="76"/>
    </location>
</feature>
<name>A0A0N7LB48_9BASI</name>
<evidence type="ECO:0000256" key="1">
    <source>
        <dbReference type="SAM" id="MobiDB-lite"/>
    </source>
</evidence>
<sequence>MHVIKQLLHHLHTHHQAFALPEDTHSPRALPVVVLTTNEGLCRVPHHASWSHRSAQSLEARTREPTISCSPKDSNSARTRYQLAGSRLIHPSAAMRAEQDASLWLPL</sequence>
<dbReference type="EMBL" id="CCYA01000270">
    <property type="protein sequence ID" value="CEH18386.1"/>
    <property type="molecule type" value="Genomic_DNA"/>
</dbReference>
<protein>
    <submittedName>
        <fullName evidence="2">Uncharacterized protein</fullName>
    </submittedName>
</protein>
<dbReference type="Proteomes" id="UP000054845">
    <property type="component" value="Unassembled WGS sequence"/>
</dbReference>
<organism evidence="2 3">
    <name type="scientific">Ceraceosorus bombacis</name>
    <dbReference type="NCBI Taxonomy" id="401625"/>
    <lineage>
        <taxon>Eukaryota</taxon>
        <taxon>Fungi</taxon>
        <taxon>Dikarya</taxon>
        <taxon>Basidiomycota</taxon>
        <taxon>Ustilaginomycotina</taxon>
        <taxon>Exobasidiomycetes</taxon>
        <taxon>Ceraceosorales</taxon>
        <taxon>Ceraceosoraceae</taxon>
        <taxon>Ceraceosorus</taxon>
    </lineage>
</organism>
<proteinExistence type="predicted"/>
<evidence type="ECO:0000313" key="3">
    <source>
        <dbReference type="Proteomes" id="UP000054845"/>
    </source>
</evidence>
<keyword evidence="3" id="KW-1185">Reference proteome</keyword>
<accession>A0A0N7LB48</accession>
<evidence type="ECO:0000313" key="2">
    <source>
        <dbReference type="EMBL" id="CEH18386.1"/>
    </source>
</evidence>
<reference evidence="2 3" key="1">
    <citation type="submission" date="2014-09" db="EMBL/GenBank/DDBJ databases">
        <authorList>
            <person name="Magalhaes I.L.F."/>
            <person name="Oliveira U."/>
            <person name="Santos F.R."/>
            <person name="Vidigal T.H.D.A."/>
            <person name="Brescovit A.D."/>
            <person name="Santos A.J."/>
        </authorList>
    </citation>
    <scope>NUCLEOTIDE SEQUENCE [LARGE SCALE GENOMIC DNA]</scope>
</reference>